<reference evidence="3 4" key="1">
    <citation type="submission" date="2019-10" db="EMBL/GenBank/DDBJ databases">
        <title>Assembly and Annotation for the nematode Trichostrongylus colubriformis.</title>
        <authorList>
            <person name="Martin J."/>
        </authorList>
    </citation>
    <scope>NUCLEOTIDE SEQUENCE [LARGE SCALE GENOMIC DNA]</scope>
    <source>
        <strain evidence="3">G859</strain>
        <tissue evidence="3">Whole worm</tissue>
    </source>
</reference>
<dbReference type="InterPro" id="IPR036812">
    <property type="entry name" value="NAD(P)_OxRdtase_dom_sf"/>
</dbReference>
<feature type="region of interest" description="Disordered" evidence="1">
    <location>
        <begin position="269"/>
        <end position="296"/>
    </location>
</feature>
<comment type="caution">
    <text evidence="3">The sequence shown here is derived from an EMBL/GenBank/DDBJ whole genome shotgun (WGS) entry which is preliminary data.</text>
</comment>
<dbReference type="AlphaFoldDB" id="A0AAN8IV01"/>
<gene>
    <name evidence="3" type="ORF">GCK32_013793</name>
</gene>
<dbReference type="PANTHER" id="PTHR42686:SF1">
    <property type="entry name" value="GH17980P-RELATED"/>
    <property type="match status" value="1"/>
</dbReference>
<protein>
    <submittedName>
        <fullName evidence="3">L-galactose dehydrogenase</fullName>
    </submittedName>
</protein>
<keyword evidence="4" id="KW-1185">Reference proteome</keyword>
<dbReference type="InterPro" id="IPR020471">
    <property type="entry name" value="AKR"/>
</dbReference>
<accession>A0AAN8IV01</accession>
<dbReference type="GO" id="GO:0005829">
    <property type="term" value="C:cytosol"/>
    <property type="evidence" value="ECO:0007669"/>
    <property type="project" value="TreeGrafter"/>
</dbReference>
<evidence type="ECO:0000259" key="2">
    <source>
        <dbReference type="Pfam" id="PF00248"/>
    </source>
</evidence>
<organism evidence="3 4">
    <name type="scientific">Trichostrongylus colubriformis</name>
    <name type="common">Black scour worm</name>
    <dbReference type="NCBI Taxonomy" id="6319"/>
    <lineage>
        <taxon>Eukaryota</taxon>
        <taxon>Metazoa</taxon>
        <taxon>Ecdysozoa</taxon>
        <taxon>Nematoda</taxon>
        <taxon>Chromadorea</taxon>
        <taxon>Rhabditida</taxon>
        <taxon>Rhabditina</taxon>
        <taxon>Rhabditomorpha</taxon>
        <taxon>Strongyloidea</taxon>
        <taxon>Trichostrongylidae</taxon>
        <taxon>Trichostrongylus</taxon>
    </lineage>
</organism>
<dbReference type="InterPro" id="IPR023210">
    <property type="entry name" value="NADP_OxRdtase_dom"/>
</dbReference>
<sequence>MFGNVNDSITQIVETALRNGINFIDTAYWYGQSRSESILGKILTKVPRKAYYISTKVSFFHLLLGEDKVLESLTNSLKRLQLTYIDVCFVQIHDADFTPQENIILYETLQALEMARLAGKIRYIGLTGYELRKLGLIVDCSNVRIDIVLTYCRGSMNDNSIGEFVSFFKKKGIGVLNGSPLSMGLLTERGPPPWHPADDFIKEACLAAAHYCLVRDNIALCTTTPLTDVEQRVRDRIMRRYVDVSVDIHSVATPISQELFGVCSSERSKKLNEKPAVKGRSKEETGEEPVTQYPCL</sequence>
<dbReference type="GO" id="GO:0016491">
    <property type="term" value="F:oxidoreductase activity"/>
    <property type="evidence" value="ECO:0007669"/>
    <property type="project" value="InterPro"/>
</dbReference>
<feature type="domain" description="NADP-dependent oxidoreductase" evidence="2">
    <location>
        <begin position="8"/>
        <end position="190"/>
    </location>
</feature>
<evidence type="ECO:0000313" key="4">
    <source>
        <dbReference type="Proteomes" id="UP001331761"/>
    </source>
</evidence>
<proteinExistence type="predicted"/>
<dbReference type="Gene3D" id="3.20.20.100">
    <property type="entry name" value="NADP-dependent oxidoreductase domain"/>
    <property type="match status" value="1"/>
</dbReference>
<dbReference type="Pfam" id="PF00248">
    <property type="entry name" value="Aldo_ket_red"/>
    <property type="match status" value="1"/>
</dbReference>
<dbReference type="PANTHER" id="PTHR42686">
    <property type="entry name" value="GH17980P-RELATED"/>
    <property type="match status" value="1"/>
</dbReference>
<dbReference type="SUPFAM" id="SSF51430">
    <property type="entry name" value="NAD(P)-linked oxidoreductase"/>
    <property type="match status" value="1"/>
</dbReference>
<name>A0AAN8IV01_TRICO</name>
<dbReference type="EMBL" id="WIXE01000035">
    <property type="protein sequence ID" value="KAK5986956.1"/>
    <property type="molecule type" value="Genomic_DNA"/>
</dbReference>
<feature type="compositionally biased region" description="Basic and acidic residues" evidence="1">
    <location>
        <begin position="269"/>
        <end position="284"/>
    </location>
</feature>
<evidence type="ECO:0000256" key="1">
    <source>
        <dbReference type="SAM" id="MobiDB-lite"/>
    </source>
</evidence>
<dbReference type="Proteomes" id="UP001331761">
    <property type="component" value="Unassembled WGS sequence"/>
</dbReference>
<evidence type="ECO:0000313" key="3">
    <source>
        <dbReference type="EMBL" id="KAK5986956.1"/>
    </source>
</evidence>